<name>A0A645GJL2_9ZZZZ</name>
<comment type="caution">
    <text evidence="2">The sequence shown here is derived from an EMBL/GenBank/DDBJ whole genome shotgun (WGS) entry which is preliminary data.</text>
</comment>
<proteinExistence type="predicted"/>
<dbReference type="AlphaFoldDB" id="A0A645GJL2"/>
<reference evidence="2" key="1">
    <citation type="submission" date="2019-08" db="EMBL/GenBank/DDBJ databases">
        <authorList>
            <person name="Kucharzyk K."/>
            <person name="Murdoch R.W."/>
            <person name="Higgins S."/>
            <person name="Loffler F."/>
        </authorList>
    </citation>
    <scope>NUCLEOTIDE SEQUENCE</scope>
</reference>
<accession>A0A645GJL2</accession>
<feature type="region of interest" description="Disordered" evidence="1">
    <location>
        <begin position="106"/>
        <end position="140"/>
    </location>
</feature>
<organism evidence="2">
    <name type="scientific">bioreactor metagenome</name>
    <dbReference type="NCBI Taxonomy" id="1076179"/>
    <lineage>
        <taxon>unclassified sequences</taxon>
        <taxon>metagenomes</taxon>
        <taxon>ecological metagenomes</taxon>
    </lineage>
</organism>
<evidence type="ECO:0000256" key="1">
    <source>
        <dbReference type="SAM" id="MobiDB-lite"/>
    </source>
</evidence>
<feature type="compositionally biased region" description="Basic and acidic residues" evidence="1">
    <location>
        <begin position="128"/>
        <end position="140"/>
    </location>
</feature>
<evidence type="ECO:0000313" key="2">
    <source>
        <dbReference type="EMBL" id="MPN26072.1"/>
    </source>
</evidence>
<dbReference type="EMBL" id="VSSQ01075488">
    <property type="protein sequence ID" value="MPN26072.1"/>
    <property type="molecule type" value="Genomic_DNA"/>
</dbReference>
<protein>
    <submittedName>
        <fullName evidence="2">Uncharacterized protein</fullName>
    </submittedName>
</protein>
<sequence>MLGFCSIRRVTSFENRSRSTASAPPASTRQVCAACIVIELIRRISSFKSPAALSMRSALRELEQMSSAKSGFLCAGEKEAGFISYKSTLTPRFTAAFAASHPANPPPITVKRMRTPPNVISVGNGLDRSARAQPADRIRY</sequence>
<gene>
    <name evidence="2" type="ORF">SDC9_173494</name>
</gene>